<proteinExistence type="predicted"/>
<gene>
    <name evidence="1" type="ORF">O1611_g2093</name>
</gene>
<dbReference type="Proteomes" id="UP001153332">
    <property type="component" value="Unassembled WGS sequence"/>
</dbReference>
<keyword evidence="2" id="KW-1185">Reference proteome</keyword>
<comment type="caution">
    <text evidence="1">The sequence shown here is derived from an EMBL/GenBank/DDBJ whole genome shotgun (WGS) entry which is preliminary data.</text>
</comment>
<sequence length="303" mass="32769">MPSARHDFPFFPEVDDFSMPDAAPYNEGFDSGLFAPFSLDQWLQSDTMAFGFGTPPTSNSDRDSVDPGSSHSVSDGSAPSHASHNCHRESYEILLRLGLGHGDFSRLAVASPSDLDTGSAQLDRVLHLNRNAIDRLTRLLGCSCRRSPHLAMLYASIISRILVWYQQAVGCKKSWCPNTTPSDSMSVAGSHGTASSGSPAEDIPTLSRTTGFVVEPMQLTMGAFKIDDQAVQATLRSHLVLSELKKAACLIDHFTSQGLGGSNTASSVDALYTSLGNWLRSELSRTVKEIKSRMSMLEDSASF</sequence>
<accession>A0ACC2JVP9</accession>
<reference evidence="1" key="1">
    <citation type="submission" date="2022-12" db="EMBL/GenBank/DDBJ databases">
        <title>Genome Sequence of Lasiodiplodia mahajangana.</title>
        <authorList>
            <person name="Buettner E."/>
        </authorList>
    </citation>
    <scope>NUCLEOTIDE SEQUENCE</scope>
    <source>
        <strain evidence="1">VT137</strain>
    </source>
</reference>
<evidence type="ECO:0000313" key="1">
    <source>
        <dbReference type="EMBL" id="KAJ8131531.1"/>
    </source>
</evidence>
<evidence type="ECO:0000313" key="2">
    <source>
        <dbReference type="Proteomes" id="UP001153332"/>
    </source>
</evidence>
<protein>
    <submittedName>
        <fullName evidence="1">Uncharacterized protein</fullName>
    </submittedName>
</protein>
<dbReference type="EMBL" id="JAPUUL010000274">
    <property type="protein sequence ID" value="KAJ8131531.1"/>
    <property type="molecule type" value="Genomic_DNA"/>
</dbReference>
<name>A0ACC2JVP9_9PEZI</name>
<organism evidence="1 2">
    <name type="scientific">Lasiodiplodia mahajangana</name>
    <dbReference type="NCBI Taxonomy" id="1108764"/>
    <lineage>
        <taxon>Eukaryota</taxon>
        <taxon>Fungi</taxon>
        <taxon>Dikarya</taxon>
        <taxon>Ascomycota</taxon>
        <taxon>Pezizomycotina</taxon>
        <taxon>Dothideomycetes</taxon>
        <taxon>Dothideomycetes incertae sedis</taxon>
        <taxon>Botryosphaeriales</taxon>
        <taxon>Botryosphaeriaceae</taxon>
        <taxon>Lasiodiplodia</taxon>
    </lineage>
</organism>